<feature type="transmembrane region" description="Helical" evidence="1">
    <location>
        <begin position="58"/>
        <end position="75"/>
    </location>
</feature>
<gene>
    <name evidence="2" type="ORF">DAERI_050032</name>
</gene>
<keyword evidence="3" id="KW-1185">Reference proteome</keyword>
<name>A0A2I9CUJ9_9DEIO</name>
<keyword evidence="1" id="KW-1133">Transmembrane helix</keyword>
<evidence type="ECO:0000256" key="1">
    <source>
        <dbReference type="SAM" id="Phobius"/>
    </source>
</evidence>
<keyword evidence="1" id="KW-0812">Transmembrane</keyword>
<feature type="transmembrane region" description="Helical" evidence="1">
    <location>
        <begin position="95"/>
        <end position="117"/>
    </location>
</feature>
<protein>
    <submittedName>
        <fullName evidence="2">DUF1648 domain-containing protein</fullName>
    </submittedName>
</protein>
<dbReference type="RefSeq" id="WP_133161990.1">
    <property type="nucleotide sequence ID" value="NZ_BFAG01000005.1"/>
</dbReference>
<organism evidence="2 3">
    <name type="scientific">Deinococcus aerius</name>
    <dbReference type="NCBI Taxonomy" id="200253"/>
    <lineage>
        <taxon>Bacteria</taxon>
        <taxon>Thermotogati</taxon>
        <taxon>Deinococcota</taxon>
        <taxon>Deinococci</taxon>
        <taxon>Deinococcales</taxon>
        <taxon>Deinococcaceae</taxon>
        <taxon>Deinococcus</taxon>
    </lineage>
</organism>
<reference evidence="3" key="1">
    <citation type="submission" date="2018-01" db="EMBL/GenBank/DDBJ databases">
        <title>Draft Genome Sequence of the Radioresistant Bacterium Deinococcus aerius TR0125, Isolated from the Higher Atmosphere above Japan.</title>
        <authorList>
            <person name="Satoh K."/>
            <person name="Arai H."/>
            <person name="Sanzen T."/>
            <person name="Kawaguchi Y."/>
            <person name="Hayashi H."/>
            <person name="Yokobori S."/>
            <person name="Yamagishi A."/>
            <person name="Oono Y."/>
            <person name="Narumi I."/>
        </authorList>
    </citation>
    <scope>NUCLEOTIDE SEQUENCE [LARGE SCALE GENOMIC DNA]</scope>
    <source>
        <strain evidence="3">TR0125</strain>
    </source>
</reference>
<dbReference type="Proteomes" id="UP000236569">
    <property type="component" value="Unassembled WGS sequence"/>
</dbReference>
<keyword evidence="1" id="KW-0472">Membrane</keyword>
<feature type="transmembrane region" description="Helical" evidence="1">
    <location>
        <begin position="129"/>
        <end position="150"/>
    </location>
</feature>
<dbReference type="OrthoDB" id="26357at1298"/>
<evidence type="ECO:0000313" key="3">
    <source>
        <dbReference type="Proteomes" id="UP000236569"/>
    </source>
</evidence>
<accession>A0A2I9CUJ9</accession>
<sequence length="166" mass="17247">MTGEGGSASPSRRVLNGAALAVLLGTLLWLAYLWTAIPERLPLRTNLASPPTEGGKERLLILPLVMLFLYVLLSYTERTGALNLPDLGSPERNRAAAREVSAGLKFGCVTLLALGILRMLASSPAAPPGVVGSLFACVGGVGALLLVASAPPVNGRRPPRSVDGLR</sequence>
<proteinExistence type="predicted"/>
<dbReference type="AlphaFoldDB" id="A0A2I9CUJ9"/>
<dbReference type="EMBL" id="BFAG01000005">
    <property type="protein sequence ID" value="GBF05523.1"/>
    <property type="molecule type" value="Genomic_DNA"/>
</dbReference>
<evidence type="ECO:0000313" key="2">
    <source>
        <dbReference type="EMBL" id="GBF05523.1"/>
    </source>
</evidence>
<comment type="caution">
    <text evidence="2">The sequence shown here is derived from an EMBL/GenBank/DDBJ whole genome shotgun (WGS) entry which is preliminary data.</text>
</comment>
<feature type="transmembrane region" description="Helical" evidence="1">
    <location>
        <begin position="14"/>
        <end position="37"/>
    </location>
</feature>